<organism evidence="1">
    <name type="scientific">Satyrvirus sp</name>
    <dbReference type="NCBI Taxonomy" id="2487771"/>
    <lineage>
        <taxon>Viruses</taxon>
        <taxon>Varidnaviria</taxon>
        <taxon>Bamfordvirae</taxon>
        <taxon>Nucleocytoviricota</taxon>
        <taxon>Megaviricetes</taxon>
        <taxon>Imitervirales</taxon>
        <taxon>Mimiviridae</taxon>
        <taxon>Megamimivirinae</taxon>
    </lineage>
</organism>
<proteinExistence type="predicted"/>
<name>A0A3G5ADC6_9VIRU</name>
<evidence type="ECO:0000313" key="1">
    <source>
        <dbReference type="EMBL" id="AYV85167.1"/>
    </source>
</evidence>
<protein>
    <submittedName>
        <fullName evidence="1">Uncharacterized protein</fullName>
    </submittedName>
</protein>
<accession>A0A3G5ADC6</accession>
<dbReference type="EMBL" id="MK072441">
    <property type="protein sequence ID" value="AYV85167.1"/>
    <property type="molecule type" value="Genomic_DNA"/>
</dbReference>
<reference evidence="1" key="1">
    <citation type="submission" date="2018-10" db="EMBL/GenBank/DDBJ databases">
        <title>Hidden diversity of soil giant viruses.</title>
        <authorList>
            <person name="Schulz F."/>
            <person name="Alteio L."/>
            <person name="Goudeau D."/>
            <person name="Ryan E.M."/>
            <person name="Malmstrom R.R."/>
            <person name="Blanchard J."/>
            <person name="Woyke T."/>
        </authorList>
    </citation>
    <scope>NUCLEOTIDE SEQUENCE</scope>
    <source>
        <strain evidence="1">SAV1</strain>
    </source>
</reference>
<sequence length="289" mass="33778">MSYYKYLKYKYKYYKKLNNNIHLPIHKFVKQSKLMKKSIDTITMTKTANKSFIFLNVDLTKNEKQIILSPNFGNIEEPNFNYYGTIRYDILSKQLDNYLAQFYQKNSTEISKILVDKIIKPFVVATDKDSFWCMMRFMEPSTEYDIPRWHQDGPLVPYEVEPNQNGIGIRLISTLFGPGTLFKIDNSEMKNKFLEMDNELYSKLSAPFVPGESLNIINHYRKITDEELKKYPQVQLKNGQIAIFITNPGNIATIHSEPKVNHSRLIFSVTAADKSYIQKIADMADQKFL</sequence>
<gene>
    <name evidence="1" type="ORF">Satyrvirus5_32</name>
</gene>